<gene>
    <name evidence="2" type="ORF">EBB_15690</name>
</gene>
<dbReference type="InterPro" id="IPR009057">
    <property type="entry name" value="Homeodomain-like_sf"/>
</dbReference>
<evidence type="ECO:0000313" key="3">
    <source>
        <dbReference type="Proteomes" id="UP000641152"/>
    </source>
</evidence>
<dbReference type="InterPro" id="IPR002514">
    <property type="entry name" value="Transposase_8"/>
</dbReference>
<reference evidence="2 3" key="1">
    <citation type="submission" date="2020-09" db="EMBL/GenBank/DDBJ databases">
        <title>Methylomonas albis sp. nov. and Methylomonas fluvii sp. nov.: Two cold-adapted methanotrophs from the River Elbe and an amended description of Methylovulum psychrotolerans strain Eb1.</title>
        <authorList>
            <person name="Bussmann I.K."/>
            <person name="Klings K.-W."/>
            <person name="Warnstedt J."/>
            <person name="Hoppert M."/>
            <person name="Saborowski A."/>
            <person name="Horn F."/>
            <person name="Liebner S."/>
        </authorList>
    </citation>
    <scope>NUCLEOTIDE SEQUENCE [LARGE SCALE GENOMIC DNA]</scope>
    <source>
        <strain evidence="2 3">EbB</strain>
    </source>
</reference>
<organism evidence="2 3">
    <name type="scientific">Methylomonas fluvii</name>
    <dbReference type="NCBI Taxonomy" id="1854564"/>
    <lineage>
        <taxon>Bacteria</taxon>
        <taxon>Pseudomonadati</taxon>
        <taxon>Pseudomonadota</taxon>
        <taxon>Gammaproteobacteria</taxon>
        <taxon>Methylococcales</taxon>
        <taxon>Methylococcaceae</taxon>
        <taxon>Methylomonas</taxon>
    </lineage>
</organism>
<comment type="similarity">
    <text evidence="1">Belongs to the transposase 8 family.</text>
</comment>
<evidence type="ECO:0000313" key="2">
    <source>
        <dbReference type="EMBL" id="MBD9361934.1"/>
    </source>
</evidence>
<accession>A0ABR9DFR5</accession>
<name>A0ABR9DFR5_9GAMM</name>
<sequence length="136" mass="14685">MKEHTTRRLSRPLIAGQGRDGRCLYDPEAKRELVRICLQRGLSVAKVALEHGINANLLRKWIGLYPEPGASVRNGALALPTFAPVLALGAEQPAKPALNVSLPNGIRLELPSVALSDLPLILHTLAELPCSVSTRD</sequence>
<proteinExistence type="inferred from homology"/>
<dbReference type="Pfam" id="PF01527">
    <property type="entry name" value="HTH_Tnp_1"/>
    <property type="match status" value="1"/>
</dbReference>
<protein>
    <submittedName>
        <fullName evidence="2">Transposase</fullName>
    </submittedName>
</protein>
<dbReference type="RefSeq" id="WP_192394689.1">
    <property type="nucleotide sequence ID" value="NZ_CAJHIU010000002.1"/>
</dbReference>
<keyword evidence="3" id="KW-1185">Reference proteome</keyword>
<dbReference type="EMBL" id="JACXST010000002">
    <property type="protein sequence ID" value="MBD9361934.1"/>
    <property type="molecule type" value="Genomic_DNA"/>
</dbReference>
<evidence type="ECO:0000256" key="1">
    <source>
        <dbReference type="ARBA" id="ARBA00009964"/>
    </source>
</evidence>
<dbReference type="Proteomes" id="UP000641152">
    <property type="component" value="Unassembled WGS sequence"/>
</dbReference>
<comment type="caution">
    <text evidence="2">The sequence shown here is derived from an EMBL/GenBank/DDBJ whole genome shotgun (WGS) entry which is preliminary data.</text>
</comment>
<dbReference type="SUPFAM" id="SSF46689">
    <property type="entry name" value="Homeodomain-like"/>
    <property type="match status" value="1"/>
</dbReference>